<organism evidence="1 2">
    <name type="scientific">Digitaria exilis</name>
    <dbReference type="NCBI Taxonomy" id="1010633"/>
    <lineage>
        <taxon>Eukaryota</taxon>
        <taxon>Viridiplantae</taxon>
        <taxon>Streptophyta</taxon>
        <taxon>Embryophyta</taxon>
        <taxon>Tracheophyta</taxon>
        <taxon>Spermatophyta</taxon>
        <taxon>Magnoliopsida</taxon>
        <taxon>Liliopsida</taxon>
        <taxon>Poales</taxon>
        <taxon>Poaceae</taxon>
        <taxon>PACMAD clade</taxon>
        <taxon>Panicoideae</taxon>
        <taxon>Panicodae</taxon>
        <taxon>Paniceae</taxon>
        <taxon>Anthephorinae</taxon>
        <taxon>Digitaria</taxon>
    </lineage>
</organism>
<evidence type="ECO:0000313" key="2">
    <source>
        <dbReference type="Proteomes" id="UP000636709"/>
    </source>
</evidence>
<name>A0A835AMW7_9POAL</name>
<dbReference type="PANTHER" id="PTHR33085:SF60">
    <property type="entry name" value="OS04G0422800 PROTEIN"/>
    <property type="match status" value="1"/>
</dbReference>
<keyword evidence="2" id="KW-1185">Reference proteome</keyword>
<dbReference type="AlphaFoldDB" id="A0A835AMW7"/>
<protein>
    <submittedName>
        <fullName evidence="1">Uncharacterized protein</fullName>
    </submittedName>
</protein>
<comment type="caution">
    <text evidence="1">The sequence shown here is derived from an EMBL/GenBank/DDBJ whole genome shotgun (WGS) entry which is preliminary data.</text>
</comment>
<proteinExistence type="predicted"/>
<evidence type="ECO:0000313" key="1">
    <source>
        <dbReference type="EMBL" id="KAF8663219.1"/>
    </source>
</evidence>
<dbReference type="InterPro" id="IPR012871">
    <property type="entry name" value="DUF1668_ORYSA"/>
</dbReference>
<reference evidence="1" key="1">
    <citation type="submission" date="2020-07" db="EMBL/GenBank/DDBJ databases">
        <title>Genome sequence and genetic diversity analysis of an under-domesticated orphan crop, white fonio (Digitaria exilis).</title>
        <authorList>
            <person name="Bennetzen J.L."/>
            <person name="Chen S."/>
            <person name="Ma X."/>
            <person name="Wang X."/>
            <person name="Yssel A.E.J."/>
            <person name="Chaluvadi S.R."/>
            <person name="Johnson M."/>
            <person name="Gangashetty P."/>
            <person name="Hamidou F."/>
            <person name="Sanogo M.D."/>
            <person name="Zwaenepoel A."/>
            <person name="Wallace J."/>
            <person name="Van De Peer Y."/>
            <person name="Van Deynze A."/>
        </authorList>
    </citation>
    <scope>NUCLEOTIDE SEQUENCE</scope>
    <source>
        <tissue evidence="1">Leaves</tissue>
    </source>
</reference>
<gene>
    <name evidence="1" type="ORF">HU200_055823</name>
</gene>
<accession>A0A835AMW7</accession>
<dbReference type="Proteomes" id="UP000636709">
    <property type="component" value="Unassembled WGS sequence"/>
</dbReference>
<dbReference type="PANTHER" id="PTHR33085">
    <property type="entry name" value="OS12G0113100 PROTEIN-RELATED"/>
    <property type="match status" value="1"/>
</dbReference>
<dbReference type="EMBL" id="JACEFO010002379">
    <property type="protein sequence ID" value="KAF8663219.1"/>
    <property type="molecule type" value="Genomic_DNA"/>
</dbReference>
<dbReference type="Pfam" id="PF07893">
    <property type="entry name" value="DUF1668"/>
    <property type="match status" value="1"/>
</dbReference>
<sequence length="304" mass="33066">MSSTPPKQRHLYLVLDDWEEGYTIRKIDVETFHVAGVDAMDDHPVVAALPDPPVIRVEAAEHGQQAATFFTSLGTKILALPRSSSATGVPVFDTATLALTVAPHQSDALFRPTFFSVSGDRTYVLDGTITAGELRRRFQVLRAPAPPGRKLWSWNTVPSPPPFNPTSIVCHALHPDARTVFFSVDGAGTFSFNTQRLEWTCHGAWLLPFTGQAHYDAHLDAWVGICGEPDGAGHVCSCAVVAAGRGRRTPAPEWKIGAERLFCDDEKRHVGAALVYVGDSRFCLLECVKPKPKPAAGKTTTKKV</sequence>
<dbReference type="OrthoDB" id="674784at2759"/>